<dbReference type="PANTHER" id="PTHR30244">
    <property type="entry name" value="TRANSAMINASE"/>
    <property type="match status" value="1"/>
</dbReference>
<keyword evidence="2" id="KW-0663">Pyridoxal phosphate</keyword>
<evidence type="ECO:0000256" key="1">
    <source>
        <dbReference type="ARBA" id="ARBA00037999"/>
    </source>
</evidence>
<dbReference type="GO" id="GO:0000271">
    <property type="term" value="P:polysaccharide biosynthetic process"/>
    <property type="evidence" value="ECO:0007669"/>
    <property type="project" value="TreeGrafter"/>
</dbReference>
<proteinExistence type="inferred from homology"/>
<dbReference type="RefSeq" id="WP_219001957.1">
    <property type="nucleotide sequence ID" value="NZ_CP079194.1"/>
</dbReference>
<dbReference type="PANTHER" id="PTHR30244:SF34">
    <property type="entry name" value="DTDP-4-AMINO-4,6-DIDEOXYGALACTOSE TRANSAMINASE"/>
    <property type="match status" value="1"/>
</dbReference>
<accession>A0A8F6TVC4</accession>
<keyword evidence="4" id="KW-1185">Reference proteome</keyword>
<dbReference type="NCBIfam" id="TIGR03588">
    <property type="entry name" value="PseC"/>
    <property type="match status" value="1"/>
</dbReference>
<evidence type="ECO:0000256" key="2">
    <source>
        <dbReference type="RuleBase" id="RU004508"/>
    </source>
</evidence>
<dbReference type="CDD" id="cd00616">
    <property type="entry name" value="AHBA_syn"/>
    <property type="match status" value="1"/>
</dbReference>
<dbReference type="Proteomes" id="UP000825009">
    <property type="component" value="Chromosome"/>
</dbReference>
<name>A0A8F6TVC4_9RHOB</name>
<reference evidence="3 4" key="1">
    <citation type="submission" date="2021-07" db="EMBL/GenBank/DDBJ databases">
        <title>A novel Jannaschia species isolated from marine dinoflagellate Ceratoperidinium margalefii.</title>
        <authorList>
            <person name="Jiang Y."/>
            <person name="Li Z."/>
        </authorList>
    </citation>
    <scope>NUCLEOTIDE SEQUENCE [LARGE SCALE GENOMIC DNA]</scope>
    <source>
        <strain evidence="3 4">J12C1-MA-4</strain>
    </source>
</reference>
<gene>
    <name evidence="3" type="primary">pseC</name>
    <name evidence="3" type="ORF">KYE46_15855</name>
</gene>
<keyword evidence="3" id="KW-0808">Transferase</keyword>
<comment type="similarity">
    <text evidence="1 2">Belongs to the DegT/DnrJ/EryC1 family.</text>
</comment>
<dbReference type="InterPro" id="IPR000653">
    <property type="entry name" value="DegT/StrS_aminotransferase"/>
</dbReference>
<dbReference type="Pfam" id="PF01041">
    <property type="entry name" value="DegT_DnrJ_EryC1"/>
    <property type="match status" value="1"/>
</dbReference>
<evidence type="ECO:0000313" key="3">
    <source>
        <dbReference type="EMBL" id="QXT39380.1"/>
    </source>
</evidence>
<dbReference type="PIRSF" id="PIRSF000390">
    <property type="entry name" value="PLP_StrS"/>
    <property type="match status" value="1"/>
</dbReference>
<dbReference type="AlphaFoldDB" id="A0A8F6TVC4"/>
<sequence>MIPYGRQDITQEDIAAVHAVLTSDFLTQGPQVPAFEAALANHVGAPYGVAVNSATSALHIACLALGLGPGDRLWTSPITFVASANAALYCGAEVDFVDIDANTLNICPDTLADKLARAEREGRLPKIVMPVDMAGRPCDMAAIRTLADRYGFKIIEDASHAIGARYQGEFVGGHGLADITVFSFHPVKIITTAEGGMAVTHDAALAHAMEGLQSHGITRDPALMEGECEGPWYYQQIALGFNYRITELQAALGVTQLQRLDRYVAARAARAERYDAALADLPFDRPAPLRDAASSWHLYILRLHDAARRKAVFEGLRRAGIGVNVHYIPVHLQPHYRKRGFAPGDFPKAEDYYTRAISIPLFAAMTDAQQDAVITAVKSEVAR</sequence>
<dbReference type="GO" id="GO:0030170">
    <property type="term" value="F:pyridoxal phosphate binding"/>
    <property type="evidence" value="ECO:0007669"/>
    <property type="project" value="TreeGrafter"/>
</dbReference>
<protein>
    <submittedName>
        <fullName evidence="3">UDP-4-amino-4, 6-dideoxy-N-acetyl-beta-L-altrosamine transaminase</fullName>
        <ecNumber evidence="3">2.6.1.92</ecNumber>
    </submittedName>
</protein>
<organism evidence="3 4">
    <name type="scientific">Gymnodinialimonas ceratoperidinii</name>
    <dbReference type="NCBI Taxonomy" id="2856823"/>
    <lineage>
        <taxon>Bacteria</taxon>
        <taxon>Pseudomonadati</taxon>
        <taxon>Pseudomonadota</taxon>
        <taxon>Alphaproteobacteria</taxon>
        <taxon>Rhodobacterales</taxon>
        <taxon>Paracoccaceae</taxon>
        <taxon>Gymnodinialimonas</taxon>
    </lineage>
</organism>
<dbReference type="KEGG" id="gce:KYE46_15855"/>
<dbReference type="GO" id="GO:0008483">
    <property type="term" value="F:transaminase activity"/>
    <property type="evidence" value="ECO:0007669"/>
    <property type="project" value="UniProtKB-KW"/>
</dbReference>
<dbReference type="InterPro" id="IPR020026">
    <property type="entry name" value="PseC"/>
</dbReference>
<keyword evidence="3" id="KW-0032">Aminotransferase</keyword>
<dbReference type="EMBL" id="CP079194">
    <property type="protein sequence ID" value="QXT39380.1"/>
    <property type="molecule type" value="Genomic_DNA"/>
</dbReference>
<dbReference type="EC" id="2.6.1.92" evidence="3"/>
<evidence type="ECO:0000313" key="4">
    <source>
        <dbReference type="Proteomes" id="UP000825009"/>
    </source>
</evidence>